<evidence type="ECO:0000256" key="2">
    <source>
        <dbReference type="SAM" id="MobiDB-lite"/>
    </source>
</evidence>
<reference evidence="3" key="1">
    <citation type="journal article" date="2021" name="Genome Biol. Evol.">
        <title>The assembled and annotated genome of the fairy-ring fungus Marasmius oreades.</title>
        <authorList>
            <person name="Hiltunen M."/>
            <person name="Ament-Velasquez S.L."/>
            <person name="Johannesson H."/>
        </authorList>
    </citation>
    <scope>NUCLEOTIDE SEQUENCE</scope>
    <source>
        <strain evidence="3">03SP1</strain>
    </source>
</reference>
<dbReference type="GO" id="GO:0035251">
    <property type="term" value="F:UDP-glucosyltransferase activity"/>
    <property type="evidence" value="ECO:0007669"/>
    <property type="project" value="InterPro"/>
</dbReference>
<dbReference type="InterPro" id="IPR002213">
    <property type="entry name" value="UDP_glucos_trans"/>
</dbReference>
<dbReference type="CDD" id="cd03784">
    <property type="entry name" value="GT1_Gtf-like"/>
    <property type="match status" value="1"/>
</dbReference>
<gene>
    <name evidence="3" type="ORF">E1B28_003343</name>
</gene>
<proteinExistence type="predicted"/>
<dbReference type="SUPFAM" id="SSF53756">
    <property type="entry name" value="UDP-Glycosyltransferase/glycogen phosphorylase"/>
    <property type="match status" value="1"/>
</dbReference>
<dbReference type="EMBL" id="CM032191">
    <property type="protein sequence ID" value="KAG7085803.1"/>
    <property type="molecule type" value="Genomic_DNA"/>
</dbReference>
<dbReference type="Proteomes" id="UP001049176">
    <property type="component" value="Chromosome 11"/>
</dbReference>
<accession>A0A9P7UKG1</accession>
<dbReference type="AlphaFoldDB" id="A0A9P7UKG1"/>
<dbReference type="Gene3D" id="3.40.50.2000">
    <property type="entry name" value="Glycogen Phosphorylase B"/>
    <property type="match status" value="2"/>
</dbReference>
<evidence type="ECO:0000313" key="3">
    <source>
        <dbReference type="EMBL" id="KAG7085803.1"/>
    </source>
</evidence>
<dbReference type="Pfam" id="PF00201">
    <property type="entry name" value="UDPGT"/>
    <property type="match status" value="1"/>
</dbReference>
<dbReference type="PANTHER" id="PTHR48049">
    <property type="entry name" value="GLYCOSYLTRANSFERASE"/>
    <property type="match status" value="1"/>
</dbReference>
<feature type="region of interest" description="Disordered" evidence="2">
    <location>
        <begin position="120"/>
        <end position="144"/>
    </location>
</feature>
<dbReference type="GeneID" id="66072419"/>
<dbReference type="KEGG" id="more:E1B28_003343"/>
<comment type="caution">
    <text evidence="3">The sequence shown here is derived from an EMBL/GenBank/DDBJ whole genome shotgun (WGS) entry which is preliminary data.</text>
</comment>
<keyword evidence="4" id="KW-1185">Reference proteome</keyword>
<keyword evidence="1" id="KW-0808">Transferase</keyword>
<name>A0A9P7UKG1_9AGAR</name>
<evidence type="ECO:0008006" key="5">
    <source>
        <dbReference type="Google" id="ProtNLM"/>
    </source>
</evidence>
<dbReference type="InterPro" id="IPR050481">
    <property type="entry name" value="UDP-glycosyltransf_plant"/>
</dbReference>
<organism evidence="3 4">
    <name type="scientific">Marasmius oreades</name>
    <name type="common">fairy-ring Marasmius</name>
    <dbReference type="NCBI Taxonomy" id="181124"/>
    <lineage>
        <taxon>Eukaryota</taxon>
        <taxon>Fungi</taxon>
        <taxon>Dikarya</taxon>
        <taxon>Basidiomycota</taxon>
        <taxon>Agaricomycotina</taxon>
        <taxon>Agaricomycetes</taxon>
        <taxon>Agaricomycetidae</taxon>
        <taxon>Agaricales</taxon>
        <taxon>Marasmiineae</taxon>
        <taxon>Marasmiaceae</taxon>
        <taxon>Marasmius</taxon>
    </lineage>
</organism>
<sequence>MVEVRVDLVVTIITTSVMYHKVMKELSKVDNESIICQIRIVDVARNRNDASEPRSEFAATFESLLRSEPLTCRSSHKIHEGLPAPCVAVIDSFASYAIDAIGKRIPVFMWRTSPAGSILRHNGPPELGGRTESDSPPDVITSSDRPATVVQIPGAPPMYDYEWTLQEVAYPPGLVQTVWKTAGRVAQITDGVLNVSCSAFEPGAIAAAEDWYKSMGKNWYSVGPLSLPPNKYAAAVATRETEFLDKMKGRFGEKSVIYIAFGSSPWLPLPNKLWIVIDELITHCVPFLLAHPSRSSHVPDEHTAKINDSGLGLEVEWVDQEAVLSHPATGWFLTHGGWNSLQEAFVHKIPCIFFPFSADQPYNAAMITLKHRAGFELLSVREKGSKPPFRCNGASDEKMFTDEAVRKEVRGLLVQLKGPGGQMVRNNAESLGRTMLSCWNEGQESARNLERFLRQFADRPEEVPTG</sequence>
<protein>
    <recommendedName>
        <fullName evidence="5">Glycosyltransferase</fullName>
    </recommendedName>
</protein>
<dbReference type="OrthoDB" id="5835829at2759"/>
<evidence type="ECO:0000256" key="1">
    <source>
        <dbReference type="ARBA" id="ARBA00022679"/>
    </source>
</evidence>
<dbReference type="PANTHER" id="PTHR48049:SF132">
    <property type="entry name" value="GLYCOSYLTRANSFERASE"/>
    <property type="match status" value="1"/>
</dbReference>
<evidence type="ECO:0000313" key="4">
    <source>
        <dbReference type="Proteomes" id="UP001049176"/>
    </source>
</evidence>
<dbReference type="RefSeq" id="XP_043002274.1">
    <property type="nucleotide sequence ID" value="XM_043160318.1"/>
</dbReference>